<reference evidence="3 4" key="1">
    <citation type="submission" date="2024-08" db="EMBL/GenBank/DDBJ databases">
        <authorList>
            <person name="Cucini C."/>
            <person name="Frati F."/>
        </authorList>
    </citation>
    <scope>NUCLEOTIDE SEQUENCE [LARGE SCALE GENOMIC DNA]</scope>
</reference>
<keyword evidence="1" id="KW-0732">Signal</keyword>
<sequence>MTRMWFLLVLVAYLTGTVVDLVGGQGLPVVLERDENIIIWCTINAEEQAKCEALSEVLRTTVIFDDYGRPLDQFRMNCTQTFSKDDCMIMLDNNYADITSLDPGEVFMGGRYHSLVPILKEMYSVEGSGEQDYMYAVAIIPKNSTITQLSDIRGKRACFAGVATMAGWVLPIDKLMKHGGMEIADCNNHVKNALEYFGQGCAVNSLSDKYNPLGDNSDRLCDICGSELPGVRCTSTDPYAGYEGAIGCLLDRGEIAFVNHMTPREYFAAVNAYRPPDPNNPNSYSSTELPFYAGNRAQQGRQFGNPFENNQNQRFNSTFNDNSRDFINDDRLDHDDDSIFSPKGGRNARRKLRTYNEFRQNYELLCLEGSRRDVDDWKSCNWGRVPAHAVVTSSVKSPRLRLRYQRYLQGIVKQFGPSGTSQGFNSNFNLMESAPRYGNRTNLLLEDSTQSLQPVVEHDQTYIKYLKDQVKPILEIRSCPVDRITLCVTSEPELLKCIKMRTALNAQLLKPEMSCHKAHSHINCMQLIKHGDADAAVFDAGDIYTAGLHFGLIPVMQEVYNTRDSKIGEPEYYAVAVAYQGDPDTELTYLKGKYSCHSGINHAAGWIIPMAYLISSGRMRNYGCDAVMAASQYFTKSCVPGALSNESSYGTEHNNLCDLCRGQSYSYCSRDASEDFYGFTGAFRCLVEGGGQVAFVKHTTIMEATDGKRRETWARNTLSGDYELLCRDGTRAPATDYERCNLGKVEANAVVVRPSRSEANEQKVNAIINLFLYAQQLYGRKYEDDFSFAMFFSPAPYSDLIFQDAAQRLQIVPEEKRNYRDYLRKEFLKARALVDCHASAVRTISPYPFHFLLTSMLTFMFYRWVIE</sequence>
<dbReference type="SMART" id="SM00094">
    <property type="entry name" value="TR_FER"/>
    <property type="match status" value="2"/>
</dbReference>
<dbReference type="PANTHER" id="PTHR11485:SF29">
    <property type="entry name" value="TRANSFERRIN 2"/>
    <property type="match status" value="1"/>
</dbReference>
<feature type="chain" id="PRO_5045552144" description="Transferrin-like domain-containing protein" evidence="1">
    <location>
        <begin position="17"/>
        <end position="867"/>
    </location>
</feature>
<dbReference type="PROSITE" id="PS51408">
    <property type="entry name" value="TRANSFERRIN_LIKE_4"/>
    <property type="match status" value="2"/>
</dbReference>
<name>A0ABP1QYA6_9HEXA</name>
<evidence type="ECO:0000313" key="4">
    <source>
        <dbReference type="Proteomes" id="UP001642540"/>
    </source>
</evidence>
<evidence type="ECO:0000259" key="2">
    <source>
        <dbReference type="PROSITE" id="PS51408"/>
    </source>
</evidence>
<dbReference type="PRINTS" id="PR00422">
    <property type="entry name" value="TRANSFERRIN"/>
</dbReference>
<gene>
    <name evidence="3" type="ORF">ODALV1_LOCUS16706</name>
</gene>
<accession>A0ABP1QYA6</accession>
<proteinExistence type="predicted"/>
<dbReference type="Pfam" id="PF00405">
    <property type="entry name" value="Transferrin"/>
    <property type="match status" value="3"/>
</dbReference>
<feature type="domain" description="Transferrin-like" evidence="2">
    <location>
        <begin position="38"/>
        <end position="479"/>
    </location>
</feature>
<dbReference type="CDD" id="cd13529">
    <property type="entry name" value="PBP2_transferrin"/>
    <property type="match status" value="2"/>
</dbReference>
<dbReference type="SUPFAM" id="SSF53850">
    <property type="entry name" value="Periplasmic binding protein-like II"/>
    <property type="match status" value="2"/>
</dbReference>
<organism evidence="3 4">
    <name type="scientific">Orchesella dallaii</name>
    <dbReference type="NCBI Taxonomy" id="48710"/>
    <lineage>
        <taxon>Eukaryota</taxon>
        <taxon>Metazoa</taxon>
        <taxon>Ecdysozoa</taxon>
        <taxon>Arthropoda</taxon>
        <taxon>Hexapoda</taxon>
        <taxon>Collembola</taxon>
        <taxon>Entomobryomorpha</taxon>
        <taxon>Entomobryoidea</taxon>
        <taxon>Orchesellidae</taxon>
        <taxon>Orchesellinae</taxon>
        <taxon>Orchesella</taxon>
    </lineage>
</organism>
<dbReference type="Proteomes" id="UP001642540">
    <property type="component" value="Unassembled WGS sequence"/>
</dbReference>
<keyword evidence="4" id="KW-1185">Reference proteome</keyword>
<dbReference type="Gene3D" id="3.40.190.10">
    <property type="entry name" value="Periplasmic binding protein-like II"/>
    <property type="match status" value="5"/>
</dbReference>
<evidence type="ECO:0000313" key="3">
    <source>
        <dbReference type="EMBL" id="CAL8115039.1"/>
    </source>
</evidence>
<comment type="caution">
    <text evidence="3">The sequence shown here is derived from an EMBL/GenBank/DDBJ whole genome shotgun (WGS) entry which is preliminary data.</text>
</comment>
<evidence type="ECO:0000256" key="1">
    <source>
        <dbReference type="SAM" id="SignalP"/>
    </source>
</evidence>
<protein>
    <recommendedName>
        <fullName evidence="2">Transferrin-like domain-containing protein</fullName>
    </recommendedName>
</protein>
<dbReference type="InterPro" id="IPR001156">
    <property type="entry name" value="Transferrin-like_dom"/>
</dbReference>
<dbReference type="PANTHER" id="PTHR11485">
    <property type="entry name" value="TRANSFERRIN"/>
    <property type="match status" value="1"/>
</dbReference>
<feature type="domain" description="Transferrin-like" evidence="2">
    <location>
        <begin position="484"/>
        <end position="836"/>
    </location>
</feature>
<feature type="signal peptide" evidence="1">
    <location>
        <begin position="1"/>
        <end position="16"/>
    </location>
</feature>
<dbReference type="EMBL" id="CAXLJM020000051">
    <property type="protein sequence ID" value="CAL8115039.1"/>
    <property type="molecule type" value="Genomic_DNA"/>
</dbReference>